<name>A0AA42DND2_9FIRM</name>
<organism evidence="5 6">
    <name type="scientific">Holtiella tumoricola</name>
    <dbReference type="NCBI Taxonomy" id="3018743"/>
    <lineage>
        <taxon>Bacteria</taxon>
        <taxon>Bacillati</taxon>
        <taxon>Bacillota</taxon>
        <taxon>Clostridia</taxon>
        <taxon>Lachnospirales</taxon>
        <taxon>Cellulosilyticaceae</taxon>
        <taxon>Holtiella</taxon>
    </lineage>
</organism>
<dbReference type="SUPFAM" id="SSF46785">
    <property type="entry name" value="Winged helix' DNA-binding domain"/>
    <property type="match status" value="1"/>
</dbReference>
<dbReference type="Gene3D" id="1.20.120.530">
    <property type="entry name" value="GntR ligand-binding domain-like"/>
    <property type="match status" value="1"/>
</dbReference>
<dbReference type="SMART" id="SM00345">
    <property type="entry name" value="HTH_GNTR"/>
    <property type="match status" value="1"/>
</dbReference>
<dbReference type="PANTHER" id="PTHR43537">
    <property type="entry name" value="TRANSCRIPTIONAL REGULATOR, GNTR FAMILY"/>
    <property type="match status" value="1"/>
</dbReference>
<dbReference type="InterPro" id="IPR000524">
    <property type="entry name" value="Tscrpt_reg_HTH_GntR"/>
</dbReference>
<dbReference type="SUPFAM" id="SSF48008">
    <property type="entry name" value="GntR ligand-binding domain-like"/>
    <property type="match status" value="1"/>
</dbReference>
<evidence type="ECO:0000259" key="4">
    <source>
        <dbReference type="PROSITE" id="PS50949"/>
    </source>
</evidence>
<dbReference type="Gene3D" id="1.10.10.10">
    <property type="entry name" value="Winged helix-like DNA-binding domain superfamily/Winged helix DNA-binding domain"/>
    <property type="match status" value="1"/>
</dbReference>
<dbReference type="Pfam" id="PF00392">
    <property type="entry name" value="GntR"/>
    <property type="match status" value="1"/>
</dbReference>
<dbReference type="RefSeq" id="WP_053983626.1">
    <property type="nucleotide sequence ID" value="NZ_JAQIFT010000040.1"/>
</dbReference>
<dbReference type="GO" id="GO:0003700">
    <property type="term" value="F:DNA-binding transcription factor activity"/>
    <property type="evidence" value="ECO:0007669"/>
    <property type="project" value="InterPro"/>
</dbReference>
<dbReference type="CDD" id="cd07377">
    <property type="entry name" value="WHTH_GntR"/>
    <property type="match status" value="1"/>
</dbReference>
<keyword evidence="2" id="KW-0238">DNA-binding</keyword>
<evidence type="ECO:0000313" key="6">
    <source>
        <dbReference type="Proteomes" id="UP001169242"/>
    </source>
</evidence>
<reference evidence="5" key="1">
    <citation type="journal article" date="2023" name="Int. J. Syst. Evol. Microbiol.">
        <title>&lt;i&gt;Holtiella tumoricola&lt;/i&gt; gen. nov. sp. nov., isolated from a human clinical sample.</title>
        <authorList>
            <person name="Allen-Vercoe E."/>
            <person name="Daigneault M.C."/>
            <person name="Vancuren S.J."/>
            <person name="Cochrane K."/>
            <person name="O'Neal L.L."/>
            <person name="Sankaranarayanan K."/>
            <person name="Lawson P.A."/>
        </authorList>
    </citation>
    <scope>NUCLEOTIDE SEQUENCE</scope>
    <source>
        <strain evidence="5">CC70A</strain>
    </source>
</reference>
<dbReference type="InterPro" id="IPR008920">
    <property type="entry name" value="TF_FadR/GntR_C"/>
</dbReference>
<evidence type="ECO:0000256" key="2">
    <source>
        <dbReference type="ARBA" id="ARBA00023125"/>
    </source>
</evidence>
<dbReference type="EMBL" id="JAQIFT010000040">
    <property type="protein sequence ID" value="MDA3731833.1"/>
    <property type="molecule type" value="Genomic_DNA"/>
</dbReference>
<evidence type="ECO:0000313" key="5">
    <source>
        <dbReference type="EMBL" id="MDA3731833.1"/>
    </source>
</evidence>
<gene>
    <name evidence="5" type="ORF">PBV87_10120</name>
</gene>
<sequence>MSHTKAPTMKNLKSRKLYLQVYDELKDYIVQNQLKPGDKLPTEMEMCTLLGVSRNVLREAIKSLEISGIVSSKPGVGIIIQEFNTDFLFHNLLYNLAGDSEKLLSQTLAVRRTLELGFLQEAFDHLTQEDLILLQNHLEIMQNIQKENSKQKNLQLIFGAEFYEADANFHQTLFASTGNTILSSIIQAVWACDKYHKQHIQPPYMEQTVAKHEKIVAALLAKDFEAFKQAMNYHFNVHYKTYD</sequence>
<dbReference type="PRINTS" id="PR00035">
    <property type="entry name" value="HTHGNTR"/>
</dbReference>
<dbReference type="InterPro" id="IPR011711">
    <property type="entry name" value="GntR_C"/>
</dbReference>
<dbReference type="GO" id="GO:0003677">
    <property type="term" value="F:DNA binding"/>
    <property type="evidence" value="ECO:0007669"/>
    <property type="project" value="UniProtKB-KW"/>
</dbReference>
<comment type="caution">
    <text evidence="5">The sequence shown here is derived from an EMBL/GenBank/DDBJ whole genome shotgun (WGS) entry which is preliminary data.</text>
</comment>
<keyword evidence="6" id="KW-1185">Reference proteome</keyword>
<protein>
    <submittedName>
        <fullName evidence="5">FadR/GntR family transcriptional regulator</fullName>
    </submittedName>
</protein>
<feature type="domain" description="HTH gntR-type" evidence="4">
    <location>
        <begin position="15"/>
        <end position="83"/>
    </location>
</feature>
<accession>A0AA42DND2</accession>
<dbReference type="AlphaFoldDB" id="A0AA42DND2"/>
<dbReference type="Pfam" id="PF07729">
    <property type="entry name" value="FCD"/>
    <property type="match status" value="1"/>
</dbReference>
<keyword evidence="3" id="KW-0804">Transcription</keyword>
<dbReference type="PANTHER" id="PTHR43537:SF5">
    <property type="entry name" value="UXU OPERON TRANSCRIPTIONAL REGULATOR"/>
    <property type="match status" value="1"/>
</dbReference>
<dbReference type="SMART" id="SM00895">
    <property type="entry name" value="FCD"/>
    <property type="match status" value="1"/>
</dbReference>
<evidence type="ECO:0000256" key="3">
    <source>
        <dbReference type="ARBA" id="ARBA00023163"/>
    </source>
</evidence>
<proteinExistence type="predicted"/>
<dbReference type="PROSITE" id="PS50949">
    <property type="entry name" value="HTH_GNTR"/>
    <property type="match status" value="1"/>
</dbReference>
<keyword evidence="1" id="KW-0805">Transcription regulation</keyword>
<dbReference type="InterPro" id="IPR036388">
    <property type="entry name" value="WH-like_DNA-bd_sf"/>
</dbReference>
<dbReference type="InterPro" id="IPR036390">
    <property type="entry name" value="WH_DNA-bd_sf"/>
</dbReference>
<evidence type="ECO:0000256" key="1">
    <source>
        <dbReference type="ARBA" id="ARBA00023015"/>
    </source>
</evidence>
<dbReference type="Proteomes" id="UP001169242">
    <property type="component" value="Unassembled WGS sequence"/>
</dbReference>